<dbReference type="RefSeq" id="WP_066083980.1">
    <property type="nucleotide sequence ID" value="NZ_CP017476.1"/>
</dbReference>
<evidence type="ECO:0000256" key="5">
    <source>
        <dbReference type="ARBA" id="ARBA00022679"/>
    </source>
</evidence>
<dbReference type="GO" id="GO:0005886">
    <property type="term" value="C:plasma membrane"/>
    <property type="evidence" value="ECO:0007669"/>
    <property type="project" value="TreeGrafter"/>
</dbReference>
<protein>
    <recommendedName>
        <fullName evidence="3">histidine kinase</fullName>
        <ecNumber evidence="3">2.7.13.3</ecNumber>
    </recommendedName>
</protein>
<dbReference type="InterPro" id="IPR005467">
    <property type="entry name" value="His_kinase_dom"/>
</dbReference>
<evidence type="ECO:0000313" key="14">
    <source>
        <dbReference type="EMBL" id="AOW14065.1"/>
    </source>
</evidence>
<comment type="subcellular location">
    <subcellularLocation>
        <location evidence="2">Membrane</location>
    </subcellularLocation>
</comment>
<keyword evidence="10 11" id="KW-0472">Membrane</keyword>
<feature type="domain" description="HAMP" evidence="13">
    <location>
        <begin position="193"/>
        <end position="246"/>
    </location>
</feature>
<dbReference type="Gene3D" id="6.10.340.10">
    <property type="match status" value="1"/>
</dbReference>
<organism evidence="14 17">
    <name type="scientific">Hydrogenophaga crassostreae</name>
    <dbReference type="NCBI Taxonomy" id="1763535"/>
    <lineage>
        <taxon>Bacteria</taxon>
        <taxon>Pseudomonadati</taxon>
        <taxon>Pseudomonadota</taxon>
        <taxon>Betaproteobacteria</taxon>
        <taxon>Burkholderiales</taxon>
        <taxon>Comamonadaceae</taxon>
        <taxon>Hydrogenophaga</taxon>
    </lineage>
</organism>
<evidence type="ECO:0000256" key="6">
    <source>
        <dbReference type="ARBA" id="ARBA00022692"/>
    </source>
</evidence>
<dbReference type="InterPro" id="IPR036097">
    <property type="entry name" value="HisK_dim/P_sf"/>
</dbReference>
<dbReference type="CDD" id="cd06225">
    <property type="entry name" value="HAMP"/>
    <property type="match status" value="1"/>
</dbReference>
<keyword evidence="16" id="KW-1185">Reference proteome</keyword>
<reference evidence="15 16" key="1">
    <citation type="submission" date="2016-02" db="EMBL/GenBank/DDBJ databases">
        <title>Draft genome sequence of Hydrogenophaga sp. LPB0072.</title>
        <authorList>
            <person name="Shin S.-K."/>
            <person name="Yi H."/>
        </authorList>
    </citation>
    <scope>NUCLEOTIDE SEQUENCE [LARGE SCALE GENOMIC DNA]</scope>
    <source>
        <strain evidence="15 16">LPB0072</strain>
    </source>
</reference>
<dbReference type="InterPro" id="IPR003660">
    <property type="entry name" value="HAMP_dom"/>
</dbReference>
<dbReference type="Proteomes" id="UP000185680">
    <property type="component" value="Chromosome"/>
</dbReference>
<keyword evidence="8 11" id="KW-1133">Transmembrane helix</keyword>
<evidence type="ECO:0000256" key="1">
    <source>
        <dbReference type="ARBA" id="ARBA00000085"/>
    </source>
</evidence>
<dbReference type="InterPro" id="IPR036890">
    <property type="entry name" value="HATPase_C_sf"/>
</dbReference>
<dbReference type="EMBL" id="CP017476">
    <property type="protein sequence ID" value="AOW14065.1"/>
    <property type="molecule type" value="Genomic_DNA"/>
</dbReference>
<evidence type="ECO:0000259" key="12">
    <source>
        <dbReference type="PROSITE" id="PS50109"/>
    </source>
</evidence>
<dbReference type="PROSITE" id="PS50109">
    <property type="entry name" value="HIS_KIN"/>
    <property type="match status" value="1"/>
</dbReference>
<keyword evidence="9" id="KW-0902">Two-component regulatory system</keyword>
<evidence type="ECO:0000256" key="4">
    <source>
        <dbReference type="ARBA" id="ARBA00022553"/>
    </source>
</evidence>
<dbReference type="InterPro" id="IPR003594">
    <property type="entry name" value="HATPase_dom"/>
</dbReference>
<dbReference type="Pfam" id="PF02518">
    <property type="entry name" value="HATPase_c"/>
    <property type="match status" value="1"/>
</dbReference>
<dbReference type="Pfam" id="PF00512">
    <property type="entry name" value="HisKA"/>
    <property type="match status" value="1"/>
</dbReference>
<keyword evidence="7" id="KW-0418">Kinase</keyword>
<gene>
    <name evidence="14" type="ORF">LPB072_15680</name>
    <name evidence="15" type="ORF">LPB72_00135</name>
</gene>
<evidence type="ECO:0000256" key="3">
    <source>
        <dbReference type="ARBA" id="ARBA00012438"/>
    </source>
</evidence>
<evidence type="ECO:0000256" key="9">
    <source>
        <dbReference type="ARBA" id="ARBA00023012"/>
    </source>
</evidence>
<dbReference type="SMART" id="SM00387">
    <property type="entry name" value="HATPase_c"/>
    <property type="match status" value="1"/>
</dbReference>
<evidence type="ECO:0000256" key="2">
    <source>
        <dbReference type="ARBA" id="ARBA00004370"/>
    </source>
</evidence>
<dbReference type="InterPro" id="IPR003661">
    <property type="entry name" value="HisK_dim/P_dom"/>
</dbReference>
<dbReference type="Pfam" id="PF00672">
    <property type="entry name" value="HAMP"/>
    <property type="match status" value="1"/>
</dbReference>
<dbReference type="InterPro" id="IPR050428">
    <property type="entry name" value="TCS_sensor_his_kinase"/>
</dbReference>
<keyword evidence="5" id="KW-0808">Transferase</keyword>
<accession>A0A162SXT1</accession>
<sequence length="467" mass="50687">MPSFRVRIFAVTALTVALVLASVALFSWSSVLAFEGQRLDERLCDEARRLAGPTATGDVERLGADMVAKLRLKSPEQLLLAVETPSGPGRLKSAHWPEGLDIDQLSWRRDAAAADTQNASNPANRTACALSRFDLAGGDWHAALVGGPSERGFVAADLAATRADLLGVWRQVAAIALPLALLLTALGAWLLSGLALKPVVRLRDAMKAVDEKALDQRLSAALEDREFQELITSYNKMLDRLETSFHQASRFSADAAHELKTPLTILQGQLERAVQRADDQALQLTLIDMLDEVGRLSSISRKLLLLSQADAGRLALQRMPVNLSEALNERFTEAQTFGLDVKLSAEVADGLTVQADPQLLDQLLNNLTSNALKYTPAGGWIHWRARATPLGIELEMANFAPGLSPEDRARFFERFFRGDAARNRRVDGHGLGLSLSRVIARAHGGELTVEPGADDPLVLRLLLPAGT</sequence>
<dbReference type="KEGG" id="hyl:LPB072_15680"/>
<dbReference type="OrthoDB" id="9786919at2"/>
<dbReference type="InterPro" id="IPR004358">
    <property type="entry name" value="Sig_transdc_His_kin-like_C"/>
</dbReference>
<dbReference type="GO" id="GO:0000155">
    <property type="term" value="F:phosphorelay sensor kinase activity"/>
    <property type="evidence" value="ECO:0007669"/>
    <property type="project" value="InterPro"/>
</dbReference>
<evidence type="ECO:0000313" key="15">
    <source>
        <dbReference type="EMBL" id="OAD43973.1"/>
    </source>
</evidence>
<dbReference type="PROSITE" id="PS50885">
    <property type="entry name" value="HAMP"/>
    <property type="match status" value="1"/>
</dbReference>
<evidence type="ECO:0000256" key="8">
    <source>
        <dbReference type="ARBA" id="ARBA00022989"/>
    </source>
</evidence>
<evidence type="ECO:0000256" key="11">
    <source>
        <dbReference type="SAM" id="Phobius"/>
    </source>
</evidence>
<evidence type="ECO:0000256" key="10">
    <source>
        <dbReference type="ARBA" id="ARBA00023136"/>
    </source>
</evidence>
<name>A0A162SXT1_9BURK</name>
<evidence type="ECO:0000313" key="16">
    <source>
        <dbReference type="Proteomes" id="UP000185657"/>
    </source>
</evidence>
<dbReference type="CDD" id="cd00082">
    <property type="entry name" value="HisKA"/>
    <property type="match status" value="1"/>
</dbReference>
<reference evidence="14 17" key="2">
    <citation type="submission" date="2016-10" db="EMBL/GenBank/DDBJ databases">
        <title>Hydorgenophaga sp. LPB0072 isolated from gastropod.</title>
        <authorList>
            <person name="Kim E."/>
            <person name="Yi H."/>
        </authorList>
    </citation>
    <scope>NUCLEOTIDE SEQUENCE [LARGE SCALE GENOMIC DNA]</scope>
    <source>
        <strain evidence="14 17">LPB0072</strain>
    </source>
</reference>
<feature type="domain" description="Histidine kinase" evidence="12">
    <location>
        <begin position="254"/>
        <end position="467"/>
    </location>
</feature>
<dbReference type="SUPFAM" id="SSF158472">
    <property type="entry name" value="HAMP domain-like"/>
    <property type="match status" value="1"/>
</dbReference>
<dbReference type="Gene3D" id="1.10.287.130">
    <property type="match status" value="1"/>
</dbReference>
<feature type="transmembrane region" description="Helical" evidence="11">
    <location>
        <begin position="172"/>
        <end position="196"/>
    </location>
</feature>
<dbReference type="SUPFAM" id="SSF55874">
    <property type="entry name" value="ATPase domain of HSP90 chaperone/DNA topoisomerase II/histidine kinase"/>
    <property type="match status" value="1"/>
</dbReference>
<dbReference type="STRING" id="1763535.LPB072_15680"/>
<comment type="catalytic activity">
    <reaction evidence="1">
        <text>ATP + protein L-histidine = ADP + protein N-phospho-L-histidine.</text>
        <dbReference type="EC" id="2.7.13.3"/>
    </reaction>
</comment>
<dbReference type="EC" id="2.7.13.3" evidence="3"/>
<evidence type="ECO:0000256" key="7">
    <source>
        <dbReference type="ARBA" id="ARBA00022777"/>
    </source>
</evidence>
<keyword evidence="4" id="KW-0597">Phosphoprotein</keyword>
<dbReference type="PANTHER" id="PTHR45436:SF5">
    <property type="entry name" value="SENSOR HISTIDINE KINASE TRCS"/>
    <property type="match status" value="1"/>
</dbReference>
<dbReference type="SMART" id="SM00304">
    <property type="entry name" value="HAMP"/>
    <property type="match status" value="1"/>
</dbReference>
<dbReference type="Proteomes" id="UP000185657">
    <property type="component" value="Unassembled WGS sequence"/>
</dbReference>
<dbReference type="EMBL" id="LVWD01000001">
    <property type="protein sequence ID" value="OAD43973.1"/>
    <property type="molecule type" value="Genomic_DNA"/>
</dbReference>
<keyword evidence="6 11" id="KW-0812">Transmembrane</keyword>
<evidence type="ECO:0000259" key="13">
    <source>
        <dbReference type="PROSITE" id="PS50885"/>
    </source>
</evidence>
<dbReference type="Gene3D" id="3.30.565.10">
    <property type="entry name" value="Histidine kinase-like ATPase, C-terminal domain"/>
    <property type="match status" value="1"/>
</dbReference>
<proteinExistence type="predicted"/>
<evidence type="ECO:0000313" key="17">
    <source>
        <dbReference type="Proteomes" id="UP000185680"/>
    </source>
</evidence>
<dbReference type="SUPFAM" id="SSF47384">
    <property type="entry name" value="Homodimeric domain of signal transducing histidine kinase"/>
    <property type="match status" value="1"/>
</dbReference>
<dbReference type="PRINTS" id="PR00344">
    <property type="entry name" value="BCTRLSENSOR"/>
</dbReference>
<dbReference type="AlphaFoldDB" id="A0A162SXT1"/>
<dbReference type="PANTHER" id="PTHR45436">
    <property type="entry name" value="SENSOR HISTIDINE KINASE YKOH"/>
    <property type="match status" value="1"/>
</dbReference>
<dbReference type="SMART" id="SM00388">
    <property type="entry name" value="HisKA"/>
    <property type="match status" value="1"/>
</dbReference>